<reference evidence="3 4" key="1">
    <citation type="submission" date="2023-01" db="EMBL/GenBank/DDBJ databases">
        <title>Analysis of 21 Apiospora genomes using comparative genomics revels a genus with tremendous synthesis potential of carbohydrate active enzymes and secondary metabolites.</title>
        <authorList>
            <person name="Sorensen T."/>
        </authorList>
    </citation>
    <scope>NUCLEOTIDE SEQUENCE [LARGE SCALE GENOMIC DNA]</scope>
    <source>
        <strain evidence="3 4">CBS 20057</strain>
    </source>
</reference>
<protein>
    <submittedName>
        <fullName evidence="3">Uncharacterized protein</fullName>
    </submittedName>
</protein>
<evidence type="ECO:0000256" key="1">
    <source>
        <dbReference type="SAM" id="Coils"/>
    </source>
</evidence>
<gene>
    <name evidence="3" type="ORF">PG991_013150</name>
</gene>
<sequence length="343" mass="39568">MSSSSNSQTPKAQVLSKVSHLQGAAARTATDKAWAENTVKMLYRRNVQPPVSQPHADLLMAEEQWFEACKNHDYPWSGHVNTNGTSEPRHSQYFHYWFERKQLDEQASVPVAEAEGEIKPLLTADKHDLAWQKVLAQEKGVLSKTTKKQLVELYEGVKQQIREAERLAWEGKKSAVTIKERVARKLEAERKEHHATEHKYRKLKYSLQRGDYGDWGEQLIVKSDADEQQRLIQANHIQALEGKFDMKADTINESLDENRELKLKLSRAEAKIITLEKENDELMEKFGKVVKVKKEEQEPAMLKLEDVWTIEMDHQEDQEEGSRKRKYEDVSSDDAGAMSEDEI</sequence>
<proteinExistence type="predicted"/>
<feature type="coiled-coil region" evidence="1">
    <location>
        <begin position="251"/>
        <end position="285"/>
    </location>
</feature>
<feature type="region of interest" description="Disordered" evidence="2">
    <location>
        <begin position="306"/>
        <end position="343"/>
    </location>
</feature>
<keyword evidence="4" id="KW-1185">Reference proteome</keyword>
<comment type="caution">
    <text evidence="3">The sequence shown here is derived from an EMBL/GenBank/DDBJ whole genome shotgun (WGS) entry which is preliminary data.</text>
</comment>
<dbReference type="Proteomes" id="UP001396898">
    <property type="component" value="Unassembled WGS sequence"/>
</dbReference>
<evidence type="ECO:0000313" key="4">
    <source>
        <dbReference type="Proteomes" id="UP001396898"/>
    </source>
</evidence>
<dbReference type="EMBL" id="JAQQWI010000018">
    <property type="protein sequence ID" value="KAK8000928.1"/>
    <property type="molecule type" value="Genomic_DNA"/>
</dbReference>
<feature type="compositionally biased region" description="Basic and acidic residues" evidence="2">
    <location>
        <begin position="306"/>
        <end position="329"/>
    </location>
</feature>
<accession>A0ABR1R5E5</accession>
<organism evidence="3 4">
    <name type="scientific">Apiospora marii</name>
    <dbReference type="NCBI Taxonomy" id="335849"/>
    <lineage>
        <taxon>Eukaryota</taxon>
        <taxon>Fungi</taxon>
        <taxon>Dikarya</taxon>
        <taxon>Ascomycota</taxon>
        <taxon>Pezizomycotina</taxon>
        <taxon>Sordariomycetes</taxon>
        <taxon>Xylariomycetidae</taxon>
        <taxon>Amphisphaeriales</taxon>
        <taxon>Apiosporaceae</taxon>
        <taxon>Apiospora</taxon>
    </lineage>
</organism>
<evidence type="ECO:0000256" key="2">
    <source>
        <dbReference type="SAM" id="MobiDB-lite"/>
    </source>
</evidence>
<keyword evidence="1" id="KW-0175">Coiled coil</keyword>
<evidence type="ECO:0000313" key="3">
    <source>
        <dbReference type="EMBL" id="KAK8000928.1"/>
    </source>
</evidence>
<name>A0ABR1R5E5_9PEZI</name>